<accession>A0A921FNM0</accession>
<feature type="transmembrane region" description="Helical" evidence="1">
    <location>
        <begin position="17"/>
        <end position="34"/>
    </location>
</feature>
<feature type="transmembrane region" description="Helical" evidence="1">
    <location>
        <begin position="46"/>
        <end position="67"/>
    </location>
</feature>
<dbReference type="EMBL" id="DYXC01000132">
    <property type="protein sequence ID" value="HJF15393.1"/>
    <property type="molecule type" value="Genomic_DNA"/>
</dbReference>
<comment type="caution">
    <text evidence="3">The sequence shown here is derived from an EMBL/GenBank/DDBJ whole genome shotgun (WGS) entry which is preliminary data.</text>
</comment>
<reference evidence="3" key="2">
    <citation type="submission" date="2021-09" db="EMBL/GenBank/DDBJ databases">
        <authorList>
            <person name="Gilroy R."/>
        </authorList>
    </citation>
    <scope>NUCLEOTIDE SEQUENCE</scope>
    <source>
        <strain evidence="3">ChiHjej13B12-14962</strain>
    </source>
</reference>
<keyword evidence="1" id="KW-1133">Transmembrane helix</keyword>
<feature type="domain" description="DUF1468" evidence="2">
    <location>
        <begin position="18"/>
        <end position="150"/>
    </location>
</feature>
<evidence type="ECO:0000313" key="3">
    <source>
        <dbReference type="EMBL" id="HJF15393.1"/>
    </source>
</evidence>
<dbReference type="Pfam" id="PF07331">
    <property type="entry name" value="TctB"/>
    <property type="match status" value="1"/>
</dbReference>
<evidence type="ECO:0000259" key="2">
    <source>
        <dbReference type="Pfam" id="PF07331"/>
    </source>
</evidence>
<keyword evidence="1" id="KW-0472">Membrane</keyword>
<protein>
    <submittedName>
        <fullName evidence="3">Tripartite tricarboxylate transporter TctB family protein</fullName>
    </submittedName>
</protein>
<reference evidence="3" key="1">
    <citation type="journal article" date="2021" name="PeerJ">
        <title>Extensive microbial diversity within the chicken gut microbiome revealed by metagenomics and culture.</title>
        <authorList>
            <person name="Gilroy R."/>
            <person name="Ravi A."/>
            <person name="Getino M."/>
            <person name="Pursley I."/>
            <person name="Horton D.L."/>
            <person name="Alikhan N.F."/>
            <person name="Baker D."/>
            <person name="Gharbi K."/>
            <person name="Hall N."/>
            <person name="Watson M."/>
            <person name="Adriaenssens E.M."/>
            <person name="Foster-Nyarko E."/>
            <person name="Jarju S."/>
            <person name="Secka A."/>
            <person name="Antonio M."/>
            <person name="Oren A."/>
            <person name="Chaudhuri R.R."/>
            <person name="La Ragione R."/>
            <person name="Hildebrand F."/>
            <person name="Pallen M.J."/>
        </authorList>
    </citation>
    <scope>NUCLEOTIDE SEQUENCE</scope>
    <source>
        <strain evidence="3">ChiHjej13B12-14962</strain>
    </source>
</reference>
<evidence type="ECO:0000256" key="1">
    <source>
        <dbReference type="SAM" id="Phobius"/>
    </source>
</evidence>
<dbReference type="AlphaFoldDB" id="A0A921FNM0"/>
<sequence length="159" mass="17577">MITAQVKRPWQDTLKDRLSAVFLLIMCGLVFWLTKDFPVSKTFDPGVAAWPQILAGVIALCALVPLVKPQVVEEFPAGTPIVRVVSTIAALVLYMVLFDLLGFVFSTTLYFVAQFAILKVTSWRVYLLIPLPLSLGLFFLFRKLLEVPLPLSGIGGLPV</sequence>
<dbReference type="InterPro" id="IPR009936">
    <property type="entry name" value="DUF1468"/>
</dbReference>
<evidence type="ECO:0000313" key="4">
    <source>
        <dbReference type="Proteomes" id="UP000703315"/>
    </source>
</evidence>
<feature type="transmembrane region" description="Helical" evidence="1">
    <location>
        <begin position="87"/>
        <end position="113"/>
    </location>
</feature>
<organism evidence="3 4">
    <name type="scientific">Enteractinococcus helveticum</name>
    <dbReference type="NCBI Taxonomy" id="1837282"/>
    <lineage>
        <taxon>Bacteria</taxon>
        <taxon>Bacillati</taxon>
        <taxon>Actinomycetota</taxon>
        <taxon>Actinomycetes</taxon>
        <taxon>Micrococcales</taxon>
        <taxon>Micrococcaceae</taxon>
    </lineage>
</organism>
<gene>
    <name evidence="3" type="ORF">K8V32_11435</name>
</gene>
<dbReference type="RefSeq" id="WP_303907446.1">
    <property type="nucleotide sequence ID" value="NZ_DYXC01000132.1"/>
</dbReference>
<keyword evidence="1" id="KW-0812">Transmembrane</keyword>
<proteinExistence type="predicted"/>
<dbReference type="Proteomes" id="UP000703315">
    <property type="component" value="Unassembled WGS sequence"/>
</dbReference>
<feature type="transmembrane region" description="Helical" evidence="1">
    <location>
        <begin position="125"/>
        <end position="141"/>
    </location>
</feature>
<name>A0A921FNM0_9MICC</name>